<organism evidence="1 2">
    <name type="scientific">Candidatus Syntrophosphaera thermopropionivorans</name>
    <dbReference type="NCBI Taxonomy" id="2593015"/>
    <lineage>
        <taxon>Bacteria</taxon>
        <taxon>Pseudomonadati</taxon>
        <taxon>Candidatus Cloacimonadota</taxon>
        <taxon>Candidatus Cloacimonadia</taxon>
        <taxon>Candidatus Cloacimonadales</taxon>
        <taxon>Candidatus Cloacimonadaceae</taxon>
        <taxon>Candidatus Syntrophosphaera</taxon>
    </lineage>
</organism>
<name>A0AC61QIT2_9BACT</name>
<proteinExistence type="predicted"/>
<protein>
    <submittedName>
        <fullName evidence="1">HlyC/CorC family transporter</fullName>
    </submittedName>
</protein>
<sequence>MSILQIILWCLIFLVLMLFSFLFAGFENGVISINQLELESKAKKDKSAAKLLAMVRQPDKVLGTTLLGNNIVNILFASLATYVVDRYIVSFNARYTSLIVGAIVLIFCEVVPKTLFREYPDVLVPAVAPFMRGVYAILKPLVTCVSWMNTRLRNILKITEGNSFNYLTKDDLTYLLSVTEADASEEPQIEMIEDALDFTEQVAKDIMVPRTELVAIPATATVSEAIEIAREEGFTRYPVYGKDIDDIVGILIIYDFLKKECSPDITVSELTHKPFFTPENINLSVLLRQMQKYHRSIAIVVDAYGGTSGIVTMEDILEEIVGEIADEYDEEEEIEEVEQLTPDTWLVPGDMEIDRLADEYNIQLPEGDYQTVAGLILDRLAKIPHQGQIINIEGYRIQVLQVTDRKILKVKIHRIKPRGNV</sequence>
<gene>
    <name evidence="1" type="ORF">E0946_05020</name>
</gene>
<evidence type="ECO:0000313" key="1">
    <source>
        <dbReference type="EMBL" id="TDF72841.1"/>
    </source>
</evidence>
<keyword evidence="2" id="KW-1185">Reference proteome</keyword>
<dbReference type="Proteomes" id="UP000294588">
    <property type="component" value="Unassembled WGS sequence"/>
</dbReference>
<comment type="caution">
    <text evidence="1">The sequence shown here is derived from an EMBL/GenBank/DDBJ whole genome shotgun (WGS) entry which is preliminary data.</text>
</comment>
<accession>A0AC61QIT2</accession>
<reference evidence="1" key="1">
    <citation type="submission" date="2019-03" db="EMBL/GenBank/DDBJ databases">
        <title>Candidatus Syntrophosphaera thermopropionivorans: a novel player in syntrophic propionate oxidation during anaerobic digestion.</title>
        <authorList>
            <person name="Dyksma S."/>
        </authorList>
    </citation>
    <scope>NUCLEOTIDE SEQUENCE</scope>
    <source>
        <strain evidence="1">W5</strain>
    </source>
</reference>
<dbReference type="EMBL" id="SMOG01000014">
    <property type="protein sequence ID" value="TDF72841.1"/>
    <property type="molecule type" value="Genomic_DNA"/>
</dbReference>
<evidence type="ECO:0000313" key="2">
    <source>
        <dbReference type="Proteomes" id="UP000294588"/>
    </source>
</evidence>